<dbReference type="Gene3D" id="3.40.30.10">
    <property type="entry name" value="Glutaredoxin"/>
    <property type="match status" value="1"/>
</dbReference>
<dbReference type="PROSITE" id="PS50404">
    <property type="entry name" value="GST_NTER"/>
    <property type="match status" value="1"/>
</dbReference>
<keyword evidence="6" id="KW-0828">Tyrosine catabolism</keyword>
<evidence type="ECO:0000256" key="3">
    <source>
        <dbReference type="ARBA" id="ARBA00004671"/>
    </source>
</evidence>
<comment type="cofactor">
    <cofactor evidence="2">
        <name>glutathione</name>
        <dbReference type="ChEBI" id="CHEBI:57925"/>
    </cofactor>
</comment>
<dbReference type="NCBIfam" id="TIGR01262">
    <property type="entry name" value="maiA"/>
    <property type="match status" value="1"/>
</dbReference>
<proteinExistence type="inferred from homology"/>
<evidence type="ECO:0000256" key="6">
    <source>
        <dbReference type="ARBA" id="ARBA00022878"/>
    </source>
</evidence>
<evidence type="ECO:0000313" key="11">
    <source>
        <dbReference type="Proteomes" id="UP001153292"/>
    </source>
</evidence>
<dbReference type="Pfam" id="PF13417">
    <property type="entry name" value="GST_N_3"/>
    <property type="match status" value="1"/>
</dbReference>
<dbReference type="InterPro" id="IPR004046">
    <property type="entry name" value="GST_C"/>
</dbReference>
<gene>
    <name evidence="10" type="ORF">CHILSU_LOCUS9215</name>
</gene>
<evidence type="ECO:0000313" key="10">
    <source>
        <dbReference type="EMBL" id="CAH0405845.1"/>
    </source>
</evidence>
<dbReference type="InterPro" id="IPR005955">
    <property type="entry name" value="GST_Zeta"/>
</dbReference>
<evidence type="ECO:0000256" key="1">
    <source>
        <dbReference type="ARBA" id="ARBA00001622"/>
    </source>
</evidence>
<dbReference type="SFLD" id="SFLDG00358">
    <property type="entry name" value="Main_(cytGST)"/>
    <property type="match status" value="1"/>
</dbReference>
<dbReference type="Pfam" id="PF14497">
    <property type="entry name" value="GST_C_3"/>
    <property type="match status" value="1"/>
</dbReference>
<dbReference type="PROSITE" id="PS51354">
    <property type="entry name" value="GLUTAREDOXIN_2"/>
    <property type="match status" value="1"/>
</dbReference>
<dbReference type="SUPFAM" id="SSF52833">
    <property type="entry name" value="Thioredoxin-like"/>
    <property type="match status" value="1"/>
</dbReference>
<evidence type="ECO:0000256" key="2">
    <source>
        <dbReference type="ARBA" id="ARBA00001955"/>
    </source>
</evidence>
<dbReference type="PROSITE" id="PS50405">
    <property type="entry name" value="GST_CTER"/>
    <property type="match status" value="1"/>
</dbReference>
<dbReference type="EC" id="5.2.1.2" evidence="5"/>
<dbReference type="SFLD" id="SFLDS00019">
    <property type="entry name" value="Glutathione_Transferase_(cytos"/>
    <property type="match status" value="1"/>
</dbReference>
<dbReference type="InterPro" id="IPR034333">
    <property type="entry name" value="GST_Zeta_N"/>
</dbReference>
<dbReference type="Proteomes" id="UP001153292">
    <property type="component" value="Chromosome 5"/>
</dbReference>
<sequence length="213" mass="23936">MTAEKVILYGYKFSSCSWRVRAALHLKGISFEERPVDIVRNLGQLSEEYRAINPAQKVPALVIDGETLVESMAILQYLEDTRPEPKLTPSSPLGKARMLEICETIVSGIQPLQNSGIKRHFETEEQYNKFTQHWCDRGLRTLEDLLSKRSGRYCVGDQLTLADLCLVPQLFNATTSKNSTSVNYISGTRTEGRTVENYVRVSLSLETTSSVEG</sequence>
<evidence type="ECO:0000256" key="4">
    <source>
        <dbReference type="ARBA" id="ARBA00010007"/>
    </source>
</evidence>
<dbReference type="InterPro" id="IPR004045">
    <property type="entry name" value="Glutathione_S-Trfase_N"/>
</dbReference>
<comment type="similarity">
    <text evidence="4">Belongs to the GST superfamily. Zeta family.</text>
</comment>
<dbReference type="PANTHER" id="PTHR42673">
    <property type="entry name" value="MALEYLACETOACETATE ISOMERASE"/>
    <property type="match status" value="1"/>
</dbReference>
<dbReference type="PANTHER" id="PTHR42673:SF4">
    <property type="entry name" value="MALEYLACETOACETATE ISOMERASE"/>
    <property type="match status" value="1"/>
</dbReference>
<feature type="domain" description="GST N-terminal" evidence="8">
    <location>
        <begin position="4"/>
        <end position="86"/>
    </location>
</feature>
<dbReference type="SUPFAM" id="SSF47616">
    <property type="entry name" value="GST C-terminal domain-like"/>
    <property type="match status" value="1"/>
</dbReference>
<dbReference type="InterPro" id="IPR010987">
    <property type="entry name" value="Glutathione-S-Trfase_C-like"/>
</dbReference>
<comment type="catalytic activity">
    <reaction evidence="1">
        <text>4-maleylacetoacetate = 4-fumarylacetoacetate</text>
        <dbReference type="Rhea" id="RHEA:14817"/>
        <dbReference type="ChEBI" id="CHEBI:17105"/>
        <dbReference type="ChEBI" id="CHEBI:18034"/>
        <dbReference type="EC" id="5.2.1.2"/>
    </reaction>
</comment>
<dbReference type="InterPro" id="IPR036249">
    <property type="entry name" value="Thioredoxin-like_sf"/>
</dbReference>
<name>A0ABN8BGC9_CHISP</name>
<evidence type="ECO:0000259" key="8">
    <source>
        <dbReference type="PROSITE" id="PS50404"/>
    </source>
</evidence>
<protein>
    <recommendedName>
        <fullName evidence="5">maleylacetoacetate isomerase</fullName>
        <ecNumber evidence="5">5.2.1.2</ecNumber>
    </recommendedName>
</protein>
<dbReference type="EMBL" id="OU963898">
    <property type="protein sequence ID" value="CAH0405845.1"/>
    <property type="molecule type" value="Genomic_DNA"/>
</dbReference>
<evidence type="ECO:0000259" key="9">
    <source>
        <dbReference type="PROSITE" id="PS50405"/>
    </source>
</evidence>
<dbReference type="InterPro" id="IPR036282">
    <property type="entry name" value="Glutathione-S-Trfase_C_sf"/>
</dbReference>
<evidence type="ECO:0000256" key="5">
    <source>
        <dbReference type="ARBA" id="ARBA00013199"/>
    </source>
</evidence>
<keyword evidence="7" id="KW-0585">Phenylalanine catabolism</keyword>
<comment type="pathway">
    <text evidence="3">Amino-acid degradation; L-phenylalanine degradation; acetoacetate and fumarate from L-phenylalanine: step 5/6.</text>
</comment>
<dbReference type="InterPro" id="IPR040079">
    <property type="entry name" value="Glutathione_S-Trfase"/>
</dbReference>
<dbReference type="Gene3D" id="1.20.1050.10">
    <property type="match status" value="1"/>
</dbReference>
<reference evidence="10" key="1">
    <citation type="submission" date="2021-12" db="EMBL/GenBank/DDBJ databases">
        <authorList>
            <person name="King R."/>
        </authorList>
    </citation>
    <scope>NUCLEOTIDE SEQUENCE</scope>
</reference>
<accession>A0ABN8BGC9</accession>
<dbReference type="CDD" id="cd03042">
    <property type="entry name" value="GST_N_Zeta"/>
    <property type="match status" value="1"/>
</dbReference>
<organism evidence="10 11">
    <name type="scientific">Chilo suppressalis</name>
    <name type="common">Asiatic rice borer moth</name>
    <dbReference type="NCBI Taxonomy" id="168631"/>
    <lineage>
        <taxon>Eukaryota</taxon>
        <taxon>Metazoa</taxon>
        <taxon>Ecdysozoa</taxon>
        <taxon>Arthropoda</taxon>
        <taxon>Hexapoda</taxon>
        <taxon>Insecta</taxon>
        <taxon>Pterygota</taxon>
        <taxon>Neoptera</taxon>
        <taxon>Endopterygota</taxon>
        <taxon>Lepidoptera</taxon>
        <taxon>Glossata</taxon>
        <taxon>Ditrysia</taxon>
        <taxon>Pyraloidea</taxon>
        <taxon>Crambidae</taxon>
        <taxon>Crambinae</taxon>
        <taxon>Chilo</taxon>
    </lineage>
</organism>
<evidence type="ECO:0000256" key="7">
    <source>
        <dbReference type="ARBA" id="ARBA00023232"/>
    </source>
</evidence>
<feature type="domain" description="GST C-terminal" evidence="9">
    <location>
        <begin position="91"/>
        <end position="213"/>
    </location>
</feature>
<keyword evidence="11" id="KW-1185">Reference proteome</keyword>